<evidence type="ECO:0000259" key="1">
    <source>
        <dbReference type="Pfam" id="PF24732"/>
    </source>
</evidence>
<dbReference type="Pfam" id="PF24732">
    <property type="entry name" value="ParE_like"/>
    <property type="match status" value="1"/>
</dbReference>
<proteinExistence type="predicted"/>
<name>A0A977PWS3_9CYAN</name>
<feature type="domain" description="ParE-like toxin" evidence="1">
    <location>
        <begin position="19"/>
        <end position="86"/>
    </location>
</feature>
<reference evidence="2" key="1">
    <citation type="submission" date="2021-04" db="EMBL/GenBank/DDBJ databases">
        <title>Genome sequence of Woronichinia naegeliana from Washington state freshwater lake bloom.</title>
        <authorList>
            <person name="Dreher T.W."/>
        </authorList>
    </citation>
    <scope>NUCLEOTIDE SEQUENCE</scope>
    <source>
        <strain evidence="2">WA131</strain>
    </source>
</reference>
<dbReference type="Gene3D" id="3.30.2310.20">
    <property type="entry name" value="RelE-like"/>
    <property type="match status" value="1"/>
</dbReference>
<protein>
    <recommendedName>
        <fullName evidence="1">ParE-like toxin domain-containing protein</fullName>
    </recommendedName>
</protein>
<dbReference type="Proteomes" id="UP001065613">
    <property type="component" value="Chromosome"/>
</dbReference>
<evidence type="ECO:0000313" key="2">
    <source>
        <dbReference type="EMBL" id="UXE62366.1"/>
    </source>
</evidence>
<dbReference type="KEGG" id="wna:KA717_06105"/>
<dbReference type="EMBL" id="CP073041">
    <property type="protein sequence ID" value="UXE62366.1"/>
    <property type="molecule type" value="Genomic_DNA"/>
</dbReference>
<gene>
    <name evidence="2" type="ORF">KA717_06105</name>
</gene>
<dbReference type="InterPro" id="IPR056925">
    <property type="entry name" value="ParE-like"/>
</dbReference>
<organism evidence="2">
    <name type="scientific">Woronichinia naegeliana WA131</name>
    <dbReference type="NCBI Taxonomy" id="2824559"/>
    <lineage>
        <taxon>Bacteria</taxon>
        <taxon>Bacillati</taxon>
        <taxon>Cyanobacteriota</taxon>
        <taxon>Cyanophyceae</taxon>
        <taxon>Synechococcales</taxon>
        <taxon>Coelosphaeriaceae</taxon>
        <taxon>Woronichinia</taxon>
    </lineage>
</organism>
<dbReference type="InterPro" id="IPR035093">
    <property type="entry name" value="RelE/ParE_toxin_dom_sf"/>
</dbReference>
<dbReference type="AlphaFoldDB" id="A0A977PWS3"/>
<dbReference type="SUPFAM" id="SSF143011">
    <property type="entry name" value="RelE-like"/>
    <property type="match status" value="1"/>
</dbReference>
<sequence length="91" mass="10854">MKSSRTQNFRQQFLKLPPQIKETARKNYELWKQNPFHPSLEFKPVKPKENIWSVRIGIGWRALGVIKTDEDKIVWFWVGSHADYDKILGKK</sequence>
<accession>A0A977PWS3</accession>